<reference evidence="1 2" key="1">
    <citation type="submission" date="2020-08" db="EMBL/GenBank/DDBJ databases">
        <title>Aquariorum lacteus gen. nov., sp. nov., a new member of the family Comamonadaceae, isolated from freshwater aquarium.</title>
        <authorList>
            <person name="Chun S.-J."/>
        </authorList>
    </citation>
    <scope>NUCLEOTIDE SEQUENCE [LARGE SCALE GENOMIC DNA]</scope>
    <source>
        <strain evidence="1 2">SJAQ100</strain>
    </source>
</reference>
<evidence type="ECO:0000313" key="1">
    <source>
        <dbReference type="EMBL" id="MBB1161564.1"/>
    </source>
</evidence>
<proteinExistence type="predicted"/>
<dbReference type="Proteomes" id="UP000586093">
    <property type="component" value="Unassembled WGS sequence"/>
</dbReference>
<dbReference type="AlphaFoldDB" id="A0A839HU42"/>
<keyword evidence="2" id="KW-1185">Reference proteome</keyword>
<sequence>MSRWAVTPARADYVTIPIAAAITGYSAKAIRRKIEAGVWLEGREFRRAPDGHVLISVKGYELWVERGRA</sequence>
<evidence type="ECO:0000313" key="2">
    <source>
        <dbReference type="Proteomes" id="UP000586093"/>
    </source>
</evidence>
<accession>A0A839HU42</accession>
<name>A0A839HU42_9BURK</name>
<organism evidence="1 2">
    <name type="scientific">Aquariibacter albus</name>
    <dbReference type="NCBI Taxonomy" id="2759899"/>
    <lineage>
        <taxon>Bacteria</taxon>
        <taxon>Pseudomonadati</taxon>
        <taxon>Pseudomonadota</taxon>
        <taxon>Betaproteobacteria</taxon>
        <taxon>Burkholderiales</taxon>
        <taxon>Sphaerotilaceae</taxon>
        <taxon>Aquariibacter</taxon>
    </lineage>
</organism>
<dbReference type="EMBL" id="JACIVI010000001">
    <property type="protein sequence ID" value="MBB1161564.1"/>
    <property type="molecule type" value="Genomic_DNA"/>
</dbReference>
<gene>
    <name evidence="1" type="ORF">H4F90_06170</name>
</gene>
<protein>
    <submittedName>
        <fullName evidence="1">Excisionase</fullName>
    </submittedName>
</protein>
<comment type="caution">
    <text evidence="1">The sequence shown here is derived from an EMBL/GenBank/DDBJ whole genome shotgun (WGS) entry which is preliminary data.</text>
</comment>